<keyword evidence="1" id="KW-0472">Membrane</keyword>
<dbReference type="AlphaFoldDB" id="A0A9J6BU38"/>
<dbReference type="Proteomes" id="UP001107558">
    <property type="component" value="Chromosome 3"/>
</dbReference>
<gene>
    <name evidence="2" type="ORF">PVAND_003288</name>
</gene>
<evidence type="ECO:0000256" key="1">
    <source>
        <dbReference type="SAM" id="Phobius"/>
    </source>
</evidence>
<proteinExistence type="predicted"/>
<keyword evidence="1" id="KW-0812">Transmembrane</keyword>
<reference evidence="2" key="1">
    <citation type="submission" date="2021-03" db="EMBL/GenBank/DDBJ databases">
        <title>Chromosome level genome of the anhydrobiotic midge Polypedilum vanderplanki.</title>
        <authorList>
            <person name="Yoshida Y."/>
            <person name="Kikawada T."/>
            <person name="Gusev O."/>
        </authorList>
    </citation>
    <scope>NUCLEOTIDE SEQUENCE</scope>
    <source>
        <strain evidence="2">NIAS01</strain>
        <tissue evidence="2">Whole body or cell culture</tissue>
    </source>
</reference>
<dbReference type="SUPFAM" id="SSF56436">
    <property type="entry name" value="C-type lectin-like"/>
    <property type="match status" value="1"/>
</dbReference>
<feature type="transmembrane region" description="Helical" evidence="1">
    <location>
        <begin position="38"/>
        <end position="59"/>
    </location>
</feature>
<protein>
    <recommendedName>
        <fullName evidence="4">C-type lectin domain-containing protein</fullName>
    </recommendedName>
</protein>
<comment type="caution">
    <text evidence="2">The sequence shown here is derived from an EMBL/GenBank/DDBJ whole genome shotgun (WGS) entry which is preliminary data.</text>
</comment>
<keyword evidence="1" id="KW-1133">Transmembrane helix</keyword>
<organism evidence="2 3">
    <name type="scientific">Polypedilum vanderplanki</name>
    <name type="common">Sleeping chironomid midge</name>
    <dbReference type="NCBI Taxonomy" id="319348"/>
    <lineage>
        <taxon>Eukaryota</taxon>
        <taxon>Metazoa</taxon>
        <taxon>Ecdysozoa</taxon>
        <taxon>Arthropoda</taxon>
        <taxon>Hexapoda</taxon>
        <taxon>Insecta</taxon>
        <taxon>Pterygota</taxon>
        <taxon>Neoptera</taxon>
        <taxon>Endopterygota</taxon>
        <taxon>Diptera</taxon>
        <taxon>Nematocera</taxon>
        <taxon>Chironomoidea</taxon>
        <taxon>Chironomidae</taxon>
        <taxon>Chironominae</taxon>
        <taxon>Polypedilum</taxon>
        <taxon>Polypedilum</taxon>
    </lineage>
</organism>
<evidence type="ECO:0000313" key="2">
    <source>
        <dbReference type="EMBL" id="KAG5673224.1"/>
    </source>
</evidence>
<dbReference type="CDD" id="cd00037">
    <property type="entry name" value="CLECT"/>
    <property type="match status" value="1"/>
</dbReference>
<accession>A0A9J6BU38</accession>
<dbReference type="Gene3D" id="3.10.100.10">
    <property type="entry name" value="Mannose-Binding Protein A, subunit A"/>
    <property type="match status" value="1"/>
</dbReference>
<evidence type="ECO:0008006" key="4">
    <source>
        <dbReference type="Google" id="ProtNLM"/>
    </source>
</evidence>
<evidence type="ECO:0000313" key="3">
    <source>
        <dbReference type="Proteomes" id="UP001107558"/>
    </source>
</evidence>
<dbReference type="EMBL" id="JADBJN010000003">
    <property type="protein sequence ID" value="KAG5673224.1"/>
    <property type="molecule type" value="Genomic_DNA"/>
</dbReference>
<name>A0A9J6BU38_POLVA</name>
<keyword evidence="3" id="KW-1185">Reference proteome</keyword>
<sequence length="228" mass="26497">MAEDALMITKTLKIENKINVYDAKHHSHRTSSFNTKSLLILIFELLLFIVIIVVAIHFFSSNFSSFFDDTDNDSMRVKNECKNQRFMTHVEKLNTTSLCYNLFIIEDKPQKSAVCLISQPSTFYDALNSCLSHNMTLLKITNEKLQEKIFKKSEDIFGIGKGSSIWIDGKWSAEKQKWITYFDKIELNVSVPIEVEDFCLKIASPVGRKFEFSSFPCDRKFYFYCQLL</sequence>
<dbReference type="InterPro" id="IPR016187">
    <property type="entry name" value="CTDL_fold"/>
</dbReference>
<dbReference type="InterPro" id="IPR016186">
    <property type="entry name" value="C-type_lectin-like/link_sf"/>
</dbReference>